<proteinExistence type="predicted"/>
<reference evidence="1" key="1">
    <citation type="journal article" date="2012" name="Science">
        <title>Fermentation, hydrogen, and sulfur metabolism in multiple uncultivated bacterial phyla.</title>
        <authorList>
            <person name="Wrighton K.C."/>
            <person name="Thomas B.C."/>
            <person name="Sharon I."/>
            <person name="Miller C.S."/>
            <person name="Castelle C.J."/>
            <person name="VerBerkmoes N.C."/>
            <person name="Wilkins M.J."/>
            <person name="Hettich R.L."/>
            <person name="Lipton M.S."/>
            <person name="Williams K.H."/>
            <person name="Long P.E."/>
            <person name="Banfield J.F."/>
        </authorList>
    </citation>
    <scope>NUCLEOTIDE SEQUENCE [LARGE SCALE GENOMIC DNA]</scope>
</reference>
<dbReference type="EMBL" id="AMFJ01000277">
    <property type="protein sequence ID" value="EKE28852.1"/>
    <property type="molecule type" value="Genomic_DNA"/>
</dbReference>
<organism evidence="1">
    <name type="scientific">uncultured bacterium</name>
    <name type="common">gcode 4</name>
    <dbReference type="NCBI Taxonomy" id="1234023"/>
    <lineage>
        <taxon>Bacteria</taxon>
        <taxon>environmental samples</taxon>
    </lineage>
</organism>
<accession>K2G3E4</accession>
<sequence length="146" mass="17902">MWSASRFSFDNEQKEKSESDILKCYHDFLLLIEMEHGIKFSHEARKLHSDFFKLCFLYRWNLHWINHHMVKNGFDIVYNIWITKLDEIIEAEKCKIVKWELLIGAYFNDRFEITRYIIWKKEILLTKIINRVKSRVNWMGKVPCKQ</sequence>
<protein>
    <submittedName>
        <fullName evidence="1">Uncharacterized protein</fullName>
    </submittedName>
</protein>
<comment type="caution">
    <text evidence="1">The sequence shown here is derived from an EMBL/GenBank/DDBJ whole genome shotgun (WGS) entry which is preliminary data.</text>
</comment>
<name>K2G3E4_9BACT</name>
<dbReference type="AlphaFoldDB" id="K2G3E4"/>
<evidence type="ECO:0000313" key="1">
    <source>
        <dbReference type="EMBL" id="EKE28852.1"/>
    </source>
</evidence>
<gene>
    <name evidence="1" type="ORF">ACD_3C00003G0006</name>
</gene>